<accession>A0A101JSX9</accession>
<dbReference type="InterPro" id="IPR008969">
    <property type="entry name" value="CarboxyPept-like_regulatory"/>
</dbReference>
<feature type="chain" id="PRO_5007098123" description="Cna B domain protein" evidence="1">
    <location>
        <begin position="31"/>
        <end position="889"/>
    </location>
</feature>
<dbReference type="OrthoDB" id="6652544at2"/>
<evidence type="ECO:0000313" key="3">
    <source>
        <dbReference type="Proteomes" id="UP000053937"/>
    </source>
</evidence>
<dbReference type="AlphaFoldDB" id="A0A101JSX9"/>
<dbReference type="RefSeq" id="WP_059138367.1">
    <property type="nucleotide sequence ID" value="NZ_LMBR01000026.1"/>
</dbReference>
<keyword evidence="3" id="KW-1185">Reference proteome</keyword>
<proteinExistence type="predicted"/>
<name>A0A101JSX9_CHLLI</name>
<evidence type="ECO:0008006" key="4">
    <source>
        <dbReference type="Google" id="ProtNLM"/>
    </source>
</evidence>
<dbReference type="EMBL" id="LMBR01000026">
    <property type="protein sequence ID" value="KUL32431.1"/>
    <property type="molecule type" value="Genomic_DNA"/>
</dbReference>
<dbReference type="Proteomes" id="UP000053937">
    <property type="component" value="Unassembled WGS sequence"/>
</dbReference>
<evidence type="ECO:0000256" key="1">
    <source>
        <dbReference type="SAM" id="SignalP"/>
    </source>
</evidence>
<sequence>MASCHLIRYRLAAFFWLLSLACFPSRSTSAAEQGFSPEQSIPKQPPAGTVIVSENSTESLISGIYVNGNDRGTITALLRKGEYWIPWDFFLAESGLKQEETGEGKIRYATSIGSLTFDSNELEQFGTVTCISFSSLKNSFRVFPAFNQSLYAIMLTIPWRPGAPQKSPTAEIKKADVTAPNSSLSFIRLESELLYDFTVEPNKNLIVESGGRILGGTWDITMEGDPEKTMEPSQYHWTSYNRHLAFRAGTGTTDLYSIIGNQSFTGAQFGWTNRNIVRYLDFDRYSDSETFLALDRTQLRTIEGDGPPAGIAELRLDNGVAARQRISLEGKFIFRNVRITSDLRKTEVYLYESSLAEPPLSVLDFTQKLSGRALPKGEIIIRGGSGKSGNVLDSENQLKEKSAYFGHVQYGISKRLSVEAGVTNNIVSGTTDFYGGTILSIGGNWAAALYGAQSNNRYGGEFRLEGNGKHWQTSLWSNLHERYFGNDGASSNEHHALSLSIRPFRTMSISLYGLSDRVNGSLEKEYLLPGISWSLFPGVQISATPNQDETYRYESIFRFSSSSNLRLIYENDVVTADYAHRLSDRFNISAINTYARKTRDNVAACYFNWIPGNISSDMVEAGFSYSDGEFGYSGSLSKYINAGLRIALRYSYNMNNAQALSIDELSFIDTVSEPARYIACALTWDLGWSGKRFRSINRTAVSTTRGGISGSLAIEDDTDLSKSDINNVSILLNGKTMQQQQIGGSFFVGNLLPGVYTVSVDPENLPVELSVDQAARNVEVKSGAVSYISIPVIAHYGISGKITDGSGHAVANAMIEISGKDNAENKRIMSNEFGLYRADELKNGRYDISIVSINGIPINNVSSKSLTIKNDYLFNVDLTVSGITAPLPQ</sequence>
<organism evidence="2 3">
    <name type="scientific">Chlorobium limicola</name>
    <dbReference type="NCBI Taxonomy" id="1092"/>
    <lineage>
        <taxon>Bacteria</taxon>
        <taxon>Pseudomonadati</taxon>
        <taxon>Chlorobiota</taxon>
        <taxon>Chlorobiia</taxon>
        <taxon>Chlorobiales</taxon>
        <taxon>Chlorobiaceae</taxon>
        <taxon>Chlorobium/Pelodictyon group</taxon>
        <taxon>Chlorobium</taxon>
    </lineage>
</organism>
<dbReference type="SUPFAM" id="SSF49464">
    <property type="entry name" value="Carboxypeptidase regulatory domain-like"/>
    <property type="match status" value="1"/>
</dbReference>
<reference evidence="2 3" key="1">
    <citation type="submission" date="2015-10" db="EMBL/GenBank/DDBJ databases">
        <title>Draft Genome Sequence of Chlorobium limicola strain Frasassi Growing under Artificial Lighting in the Frasassi Cave System.</title>
        <authorList>
            <person name="Mansor M."/>
            <person name="Macalady J."/>
        </authorList>
    </citation>
    <scope>NUCLEOTIDE SEQUENCE [LARGE SCALE GENOMIC DNA]</scope>
    <source>
        <strain evidence="2 3">Frasassi</strain>
    </source>
</reference>
<feature type="signal peptide" evidence="1">
    <location>
        <begin position="1"/>
        <end position="30"/>
    </location>
</feature>
<protein>
    <recommendedName>
        <fullName evidence="4">Cna B domain protein</fullName>
    </recommendedName>
</protein>
<keyword evidence="1" id="KW-0732">Signal</keyword>
<dbReference type="Gene3D" id="2.60.40.1120">
    <property type="entry name" value="Carboxypeptidase-like, regulatory domain"/>
    <property type="match status" value="1"/>
</dbReference>
<gene>
    <name evidence="2" type="ORF">ASB62_01840</name>
</gene>
<comment type="caution">
    <text evidence="2">The sequence shown here is derived from an EMBL/GenBank/DDBJ whole genome shotgun (WGS) entry which is preliminary data.</text>
</comment>
<evidence type="ECO:0000313" key="2">
    <source>
        <dbReference type="EMBL" id="KUL32431.1"/>
    </source>
</evidence>